<reference evidence="1 2" key="1">
    <citation type="submission" date="2023-08" db="EMBL/GenBank/DDBJ databases">
        <authorList>
            <person name="Palmer J.M."/>
        </authorList>
    </citation>
    <scope>NUCLEOTIDE SEQUENCE [LARGE SCALE GENOMIC DNA]</scope>
    <source>
        <strain evidence="1 2">TWF481</strain>
    </source>
</reference>
<evidence type="ECO:0000313" key="2">
    <source>
        <dbReference type="Proteomes" id="UP001370758"/>
    </source>
</evidence>
<proteinExistence type="predicted"/>
<protein>
    <recommendedName>
        <fullName evidence="3">F-box domain-containing protein</fullName>
    </recommendedName>
</protein>
<evidence type="ECO:0008006" key="3">
    <source>
        <dbReference type="Google" id="ProtNLM"/>
    </source>
</evidence>
<name>A0AAV9VSA4_9PEZI</name>
<dbReference type="EMBL" id="JAVHJL010000011">
    <property type="protein sequence ID" value="KAK6496096.1"/>
    <property type="molecule type" value="Genomic_DNA"/>
</dbReference>
<comment type="caution">
    <text evidence="1">The sequence shown here is derived from an EMBL/GenBank/DDBJ whole genome shotgun (WGS) entry which is preliminary data.</text>
</comment>
<gene>
    <name evidence="1" type="ORF">TWF481_002120</name>
</gene>
<dbReference type="Proteomes" id="UP001370758">
    <property type="component" value="Unassembled WGS sequence"/>
</dbReference>
<sequence>MMVFVRSISKGIKRPDEVVLTMILKKLGVDAAILNTVIIPRTIPLRMFVTILDSIPNLRVLETKLEYRTFYHEIPRNKVPYQSLLTTHRPLKLERLELSFSCEDIIRGVFRVIERCSATLTSLGITANNEQRVDFTQVLSNGIEFGQDYQAPRFDFSRLEKLRIAMDKKSNLGHCLLRLSTGTFKRLSSLLVHLGVDVHGFVQTLLANGAPLRSVQILGDQGSIDWTNPDTRMEGNQVLKKLGPLHTLQLSDLGDWDMTTVSLHGRSLKRLWLSCHQAHPELPVPGQICPIARRLFEGDGDNVRSLITIEGWPVLEEIALPFFGVEKLPLHPGIRVLRLEHLHNNELFESGTYATILGPYLTSLAAHVYPRRPSLQLIVIMPNVYDERYVGKAPDIKYLYVEYVRTAAAEGYEGRAFETGPNIIHVLQRYKWSYLIQENTLGRMWDDTARRLLTEPERIDFYRFKY</sequence>
<accession>A0AAV9VSA4</accession>
<organism evidence="1 2">
    <name type="scientific">Arthrobotrys musiformis</name>
    <dbReference type="NCBI Taxonomy" id="47236"/>
    <lineage>
        <taxon>Eukaryota</taxon>
        <taxon>Fungi</taxon>
        <taxon>Dikarya</taxon>
        <taxon>Ascomycota</taxon>
        <taxon>Pezizomycotina</taxon>
        <taxon>Orbiliomycetes</taxon>
        <taxon>Orbiliales</taxon>
        <taxon>Orbiliaceae</taxon>
        <taxon>Arthrobotrys</taxon>
    </lineage>
</organism>
<dbReference type="AlphaFoldDB" id="A0AAV9VSA4"/>
<evidence type="ECO:0000313" key="1">
    <source>
        <dbReference type="EMBL" id="KAK6496096.1"/>
    </source>
</evidence>
<keyword evidence="2" id="KW-1185">Reference proteome</keyword>